<gene>
    <name evidence="1" type="ORF">ACFQ1X_15990</name>
</gene>
<comment type="caution">
    <text evidence="1">The sequence shown here is derived from an EMBL/GenBank/DDBJ whole genome shotgun (WGS) entry which is preliminary data.</text>
</comment>
<proteinExistence type="predicted"/>
<name>A0ABW3LFY0_9BACL</name>
<evidence type="ECO:0000313" key="2">
    <source>
        <dbReference type="Proteomes" id="UP001597109"/>
    </source>
</evidence>
<evidence type="ECO:0000313" key="1">
    <source>
        <dbReference type="EMBL" id="MFD1032930.1"/>
    </source>
</evidence>
<dbReference type="Gene3D" id="1.10.10.10">
    <property type="entry name" value="Winged helix-like DNA-binding domain superfamily/Winged helix DNA-binding domain"/>
    <property type="match status" value="1"/>
</dbReference>
<keyword evidence="2" id="KW-1185">Reference proteome</keyword>
<reference evidence="2" key="1">
    <citation type="journal article" date="2019" name="Int. J. Syst. Evol. Microbiol.">
        <title>The Global Catalogue of Microorganisms (GCM) 10K type strain sequencing project: providing services to taxonomists for standard genome sequencing and annotation.</title>
        <authorList>
            <consortium name="The Broad Institute Genomics Platform"/>
            <consortium name="The Broad Institute Genome Sequencing Center for Infectious Disease"/>
            <person name="Wu L."/>
            <person name="Ma J."/>
        </authorList>
    </citation>
    <scope>NUCLEOTIDE SEQUENCE [LARGE SCALE GENOMIC DNA]</scope>
    <source>
        <strain evidence="2">CCUG 56756</strain>
    </source>
</reference>
<sequence>MISLIILPMNFFDRFFNADELAVELDLYLKLQLKENNYVIKEVLDENSTVDLKNLKEEEKFYVPTIIIFDYRERKINVIDLIVYVYLCYIAYSDNNSTVKPSKKEISRKINERKTDVEESLNFLVTLGRTLLDRNKSGYYIIDELANQEKVLGLEVLLKKEKHKYNPYGILK</sequence>
<protein>
    <submittedName>
        <fullName evidence="1">Uncharacterized protein</fullName>
    </submittedName>
</protein>
<accession>A0ABW3LFY0</accession>
<organism evidence="1 2">
    <name type="scientific">Metaplanococcus flavidus</name>
    <dbReference type="NCBI Taxonomy" id="569883"/>
    <lineage>
        <taxon>Bacteria</taxon>
        <taxon>Bacillati</taxon>
        <taxon>Bacillota</taxon>
        <taxon>Bacilli</taxon>
        <taxon>Bacillales</taxon>
        <taxon>Caryophanaceae</taxon>
        <taxon>Metaplanococcus</taxon>
    </lineage>
</organism>
<dbReference type="EMBL" id="JBHTKI010000049">
    <property type="protein sequence ID" value="MFD1032930.1"/>
    <property type="molecule type" value="Genomic_DNA"/>
</dbReference>
<dbReference type="RefSeq" id="WP_144841555.1">
    <property type="nucleotide sequence ID" value="NZ_JBHTKI010000049.1"/>
</dbReference>
<dbReference type="InterPro" id="IPR036388">
    <property type="entry name" value="WH-like_DNA-bd_sf"/>
</dbReference>
<dbReference type="Proteomes" id="UP001597109">
    <property type="component" value="Unassembled WGS sequence"/>
</dbReference>